<dbReference type="Gene3D" id="3.50.50.60">
    <property type="entry name" value="FAD/NAD(P)-binding domain"/>
    <property type="match status" value="2"/>
</dbReference>
<dbReference type="InterPro" id="IPR036188">
    <property type="entry name" value="FAD/NAD-bd_sf"/>
</dbReference>
<dbReference type="InterPro" id="IPR050097">
    <property type="entry name" value="Ferredoxin-NADP_redctase_2"/>
</dbReference>
<accession>A0A0G0AQW4</accession>
<comment type="caution">
    <text evidence="7">The sequence shown here is derived from an EMBL/GenBank/DDBJ whole genome shotgun (WGS) entry which is preliminary data.</text>
</comment>
<keyword evidence="5" id="KW-0676">Redox-active center</keyword>
<keyword evidence="4" id="KW-1015">Disulfide bond</keyword>
<dbReference type="STRING" id="1618434.UR52_C0007G0013"/>
<keyword evidence="1" id="KW-0285">Flavoprotein</keyword>
<evidence type="ECO:0000259" key="6">
    <source>
        <dbReference type="Pfam" id="PF07992"/>
    </source>
</evidence>
<gene>
    <name evidence="7" type="ORF">UR52_C0007G0013</name>
</gene>
<dbReference type="PRINTS" id="PR00469">
    <property type="entry name" value="PNDRDTASEII"/>
</dbReference>
<dbReference type="Pfam" id="PF07992">
    <property type="entry name" value="Pyr_redox_2"/>
    <property type="match status" value="1"/>
</dbReference>
<protein>
    <submittedName>
        <fullName evidence="7">Thioredoxin reductase</fullName>
    </submittedName>
</protein>
<dbReference type="PROSITE" id="PS00573">
    <property type="entry name" value="PYRIDINE_REDOX_2"/>
    <property type="match status" value="1"/>
</dbReference>
<evidence type="ECO:0000256" key="1">
    <source>
        <dbReference type="ARBA" id="ARBA00022630"/>
    </source>
</evidence>
<keyword evidence="2" id="KW-0274">FAD</keyword>
<dbReference type="PATRIC" id="fig|1618434.3.peg.319"/>
<dbReference type="GO" id="GO:0016668">
    <property type="term" value="F:oxidoreductase activity, acting on a sulfur group of donors, NAD(P) as acceptor"/>
    <property type="evidence" value="ECO:0007669"/>
    <property type="project" value="UniProtKB-ARBA"/>
</dbReference>
<evidence type="ECO:0000256" key="2">
    <source>
        <dbReference type="ARBA" id="ARBA00022827"/>
    </source>
</evidence>
<evidence type="ECO:0000313" key="8">
    <source>
        <dbReference type="Proteomes" id="UP000034176"/>
    </source>
</evidence>
<dbReference type="EMBL" id="LBPN01000007">
    <property type="protein sequence ID" value="KKP59388.1"/>
    <property type="molecule type" value="Genomic_DNA"/>
</dbReference>
<evidence type="ECO:0000313" key="7">
    <source>
        <dbReference type="EMBL" id="KKP59388.1"/>
    </source>
</evidence>
<organism evidence="7 8">
    <name type="scientific">Candidatus Gottesmanbacteria bacterium GW2011_GWA1_34_13</name>
    <dbReference type="NCBI Taxonomy" id="1618434"/>
    <lineage>
        <taxon>Bacteria</taxon>
        <taxon>Candidatus Gottesmaniibacteriota</taxon>
    </lineage>
</organism>
<dbReference type="PANTHER" id="PTHR48105">
    <property type="entry name" value="THIOREDOXIN REDUCTASE 1-RELATED-RELATED"/>
    <property type="match status" value="1"/>
</dbReference>
<keyword evidence="3" id="KW-0560">Oxidoreductase</keyword>
<proteinExistence type="predicted"/>
<dbReference type="InterPro" id="IPR023753">
    <property type="entry name" value="FAD/NAD-binding_dom"/>
</dbReference>
<dbReference type="InterPro" id="IPR008255">
    <property type="entry name" value="Pyr_nucl-diS_OxRdtase_2_AS"/>
</dbReference>
<evidence type="ECO:0000256" key="4">
    <source>
        <dbReference type="ARBA" id="ARBA00023157"/>
    </source>
</evidence>
<feature type="domain" description="FAD/NAD(P)-binding" evidence="6">
    <location>
        <begin position="10"/>
        <end position="222"/>
    </location>
</feature>
<evidence type="ECO:0000256" key="3">
    <source>
        <dbReference type="ARBA" id="ARBA00023002"/>
    </source>
</evidence>
<dbReference type="AlphaFoldDB" id="A0A0G0AQW4"/>
<name>A0A0G0AQW4_9BACT</name>
<dbReference type="SUPFAM" id="SSF51905">
    <property type="entry name" value="FAD/NAD(P)-binding domain"/>
    <property type="match status" value="1"/>
</dbReference>
<feature type="non-terminal residue" evidence="7">
    <location>
        <position position="1"/>
    </location>
</feature>
<dbReference type="Proteomes" id="UP000034176">
    <property type="component" value="Unassembled WGS sequence"/>
</dbReference>
<reference evidence="7 8" key="1">
    <citation type="journal article" date="2015" name="Nature">
        <title>rRNA introns, odd ribosomes, and small enigmatic genomes across a large radiation of phyla.</title>
        <authorList>
            <person name="Brown C.T."/>
            <person name="Hug L.A."/>
            <person name="Thomas B.C."/>
            <person name="Sharon I."/>
            <person name="Castelle C.J."/>
            <person name="Singh A."/>
            <person name="Wilkins M.J."/>
            <person name="Williams K.H."/>
            <person name="Banfield J.F."/>
        </authorList>
    </citation>
    <scope>NUCLEOTIDE SEQUENCE [LARGE SCALE GENOMIC DNA]</scope>
</reference>
<sequence length="237" mass="26231">PAQAGVQDDKAFIVKTDTAEYDAKSVIIATGASSKKLGISSEEKFIGKGVSYCATCDGFFFRNKEVVVIGGGDTAMEDANFLTRFATKVSIIHRREEFRASPIMLERARKNPKIKFITNKTIEEILGDKSVETIRLKDSKTRKTEELKTQGLFVAIGHNPNTNFIKEVVKLNEKGYIVTNWSNLTNLTNLETTTQTNVPGIFAAGDCVDYKYRQAIVASGMGCMAALDVQHYLEENK</sequence>
<dbReference type="PRINTS" id="PR00368">
    <property type="entry name" value="FADPNR"/>
</dbReference>
<evidence type="ECO:0000256" key="5">
    <source>
        <dbReference type="ARBA" id="ARBA00023284"/>
    </source>
</evidence>